<gene>
    <name evidence="2" type="ORF">ACFFGH_28125</name>
</gene>
<dbReference type="Gene3D" id="2.30.30.440">
    <property type="entry name" value="Domain of unknown function DUF1918"/>
    <property type="match status" value="1"/>
</dbReference>
<dbReference type="InterPro" id="IPR015035">
    <property type="entry name" value="DUF1918"/>
</dbReference>
<accession>A0ABV6RXL3</accession>
<dbReference type="Proteomes" id="UP001589896">
    <property type="component" value="Unassembled WGS sequence"/>
</dbReference>
<evidence type="ECO:0000259" key="1">
    <source>
        <dbReference type="Pfam" id="PF08940"/>
    </source>
</evidence>
<sequence>MSVKQGDRITIHGRTVGAGDRHGEIVEVRGKDGAPPYAVKFDDGHETLIFPGGDFTVDSTQPNTT</sequence>
<reference evidence="2 3" key="1">
    <citation type="submission" date="2024-09" db="EMBL/GenBank/DDBJ databases">
        <authorList>
            <person name="Sun Q."/>
            <person name="Mori K."/>
        </authorList>
    </citation>
    <scope>NUCLEOTIDE SEQUENCE [LARGE SCALE GENOMIC DNA]</scope>
    <source>
        <strain evidence="2 3">KCTC 23076</strain>
    </source>
</reference>
<dbReference type="RefSeq" id="WP_386674844.1">
    <property type="nucleotide sequence ID" value="NZ_JBHLTG010000009.1"/>
</dbReference>
<dbReference type="SUPFAM" id="SSF50118">
    <property type="entry name" value="Cell growth inhibitor/plasmid maintenance toxic component"/>
    <property type="match status" value="1"/>
</dbReference>
<feature type="domain" description="DUF1918" evidence="1">
    <location>
        <begin position="1"/>
        <end position="57"/>
    </location>
</feature>
<comment type="caution">
    <text evidence="2">The sequence shown here is derived from an EMBL/GenBank/DDBJ whole genome shotgun (WGS) entry which is preliminary data.</text>
</comment>
<dbReference type="Pfam" id="PF08940">
    <property type="entry name" value="DUF1918"/>
    <property type="match status" value="1"/>
</dbReference>
<proteinExistence type="predicted"/>
<name>A0ABV6RXL3_9GAMM</name>
<protein>
    <submittedName>
        <fullName evidence="2">DUF1918 domain-containing protein</fullName>
    </submittedName>
</protein>
<organism evidence="2 3">
    <name type="scientific">Lysobacter korlensis</name>
    <dbReference type="NCBI Taxonomy" id="553636"/>
    <lineage>
        <taxon>Bacteria</taxon>
        <taxon>Pseudomonadati</taxon>
        <taxon>Pseudomonadota</taxon>
        <taxon>Gammaproteobacteria</taxon>
        <taxon>Lysobacterales</taxon>
        <taxon>Lysobacteraceae</taxon>
        <taxon>Lysobacter</taxon>
    </lineage>
</organism>
<evidence type="ECO:0000313" key="2">
    <source>
        <dbReference type="EMBL" id="MFC0681716.1"/>
    </source>
</evidence>
<dbReference type="EMBL" id="JBHLTG010000009">
    <property type="protein sequence ID" value="MFC0681716.1"/>
    <property type="molecule type" value="Genomic_DNA"/>
</dbReference>
<evidence type="ECO:0000313" key="3">
    <source>
        <dbReference type="Proteomes" id="UP001589896"/>
    </source>
</evidence>
<keyword evidence="3" id="KW-1185">Reference proteome</keyword>